<feature type="compositionally biased region" description="Basic residues" evidence="1">
    <location>
        <begin position="85"/>
        <end position="94"/>
    </location>
</feature>
<protein>
    <submittedName>
        <fullName evidence="3">Uncharacterized protein</fullName>
    </submittedName>
</protein>
<feature type="compositionally biased region" description="Low complexity" evidence="1">
    <location>
        <begin position="67"/>
        <end position="84"/>
    </location>
</feature>
<dbReference type="AlphaFoldDB" id="A0A2T4UKL0"/>
<evidence type="ECO:0000313" key="4">
    <source>
        <dbReference type="Proteomes" id="UP000240739"/>
    </source>
</evidence>
<sequence length="94" mass="9534">MFLITRSPGAFIALAAAVVYGVVAAEIWMWTVASTAAVAAVLALIAVCAVLICRSVVALMADDAAPVPSTAPAAADARPAPARTARPRLRPVAH</sequence>
<name>A0A2T4UKL0_9ACTN</name>
<evidence type="ECO:0000256" key="2">
    <source>
        <dbReference type="SAM" id="Phobius"/>
    </source>
</evidence>
<gene>
    <name evidence="3" type="ORF">C7Y72_08840</name>
</gene>
<feature type="transmembrane region" description="Helical" evidence="2">
    <location>
        <begin position="34"/>
        <end position="53"/>
    </location>
</feature>
<reference evidence="3 4" key="1">
    <citation type="submission" date="2018-03" db="EMBL/GenBank/DDBJ databases">
        <title>Aquarubrobacter algicola gen. nov., sp. nov., a novel actinobacterium isolated from shallow eutrophic lake during the end of cyanobacterial harmful algal blooms.</title>
        <authorList>
            <person name="Chun S.J."/>
        </authorList>
    </citation>
    <scope>NUCLEOTIDE SEQUENCE [LARGE SCALE GENOMIC DNA]</scope>
    <source>
        <strain evidence="3 4">Seoho-28</strain>
    </source>
</reference>
<organism evidence="3 4">
    <name type="scientific">Paraconexibacter algicola</name>
    <dbReference type="NCBI Taxonomy" id="2133960"/>
    <lineage>
        <taxon>Bacteria</taxon>
        <taxon>Bacillati</taxon>
        <taxon>Actinomycetota</taxon>
        <taxon>Thermoleophilia</taxon>
        <taxon>Solirubrobacterales</taxon>
        <taxon>Paraconexibacteraceae</taxon>
        <taxon>Paraconexibacter</taxon>
    </lineage>
</organism>
<keyword evidence="2" id="KW-1133">Transmembrane helix</keyword>
<keyword evidence="2" id="KW-0812">Transmembrane</keyword>
<keyword evidence="4" id="KW-1185">Reference proteome</keyword>
<proteinExistence type="predicted"/>
<keyword evidence="2" id="KW-0472">Membrane</keyword>
<dbReference type="Proteomes" id="UP000240739">
    <property type="component" value="Unassembled WGS sequence"/>
</dbReference>
<evidence type="ECO:0000313" key="3">
    <source>
        <dbReference type="EMBL" id="PTL59751.1"/>
    </source>
</evidence>
<dbReference type="EMBL" id="PYYB01000001">
    <property type="protein sequence ID" value="PTL59751.1"/>
    <property type="molecule type" value="Genomic_DNA"/>
</dbReference>
<accession>A0A2T4UKL0</accession>
<dbReference type="RefSeq" id="WP_107568395.1">
    <property type="nucleotide sequence ID" value="NZ_PYYB01000001.1"/>
</dbReference>
<comment type="caution">
    <text evidence="3">The sequence shown here is derived from an EMBL/GenBank/DDBJ whole genome shotgun (WGS) entry which is preliminary data.</text>
</comment>
<feature type="region of interest" description="Disordered" evidence="1">
    <location>
        <begin position="67"/>
        <end position="94"/>
    </location>
</feature>
<evidence type="ECO:0000256" key="1">
    <source>
        <dbReference type="SAM" id="MobiDB-lite"/>
    </source>
</evidence>